<reference evidence="11" key="1">
    <citation type="journal article" date="2020" name="Stud. Mycol.">
        <title>101 Dothideomycetes genomes: a test case for predicting lifestyles and emergence of pathogens.</title>
        <authorList>
            <person name="Haridas S."/>
            <person name="Albert R."/>
            <person name="Binder M."/>
            <person name="Bloem J."/>
            <person name="Labutti K."/>
            <person name="Salamov A."/>
            <person name="Andreopoulos B."/>
            <person name="Baker S."/>
            <person name="Barry K."/>
            <person name="Bills G."/>
            <person name="Bluhm B."/>
            <person name="Cannon C."/>
            <person name="Castanera R."/>
            <person name="Culley D."/>
            <person name="Daum C."/>
            <person name="Ezra D."/>
            <person name="Gonzalez J."/>
            <person name="Henrissat B."/>
            <person name="Kuo A."/>
            <person name="Liang C."/>
            <person name="Lipzen A."/>
            <person name="Lutzoni F."/>
            <person name="Magnuson J."/>
            <person name="Mondo S."/>
            <person name="Nolan M."/>
            <person name="Ohm R."/>
            <person name="Pangilinan J."/>
            <person name="Park H.-J."/>
            <person name="Ramirez L."/>
            <person name="Alfaro M."/>
            <person name="Sun H."/>
            <person name="Tritt A."/>
            <person name="Yoshinaga Y."/>
            <person name="Zwiers L.-H."/>
            <person name="Turgeon B."/>
            <person name="Goodwin S."/>
            <person name="Spatafora J."/>
            <person name="Crous P."/>
            <person name="Grigoriev I."/>
        </authorList>
    </citation>
    <scope>NUCLEOTIDE SEQUENCE</scope>
    <source>
        <strain evidence="11">CBS 690.94</strain>
    </source>
</reference>
<evidence type="ECO:0000256" key="6">
    <source>
        <dbReference type="ARBA" id="ARBA00022892"/>
    </source>
</evidence>
<protein>
    <recommendedName>
        <fullName evidence="10">Guanine nucleotide-exchange factor SEC12</fullName>
    </recommendedName>
</protein>
<dbReference type="GO" id="GO:0005789">
    <property type="term" value="C:endoplasmic reticulum membrane"/>
    <property type="evidence" value="ECO:0007669"/>
    <property type="project" value="UniProtKB-SubCell"/>
</dbReference>
<dbReference type="EMBL" id="MU001500">
    <property type="protein sequence ID" value="KAF2444662.1"/>
    <property type="molecule type" value="Genomic_DNA"/>
</dbReference>
<evidence type="ECO:0000256" key="9">
    <source>
        <dbReference type="ARBA" id="ARBA00023136"/>
    </source>
</evidence>
<dbReference type="Proteomes" id="UP000799764">
    <property type="component" value="Unassembled WGS sequence"/>
</dbReference>
<dbReference type="AlphaFoldDB" id="A0A9P4PIK2"/>
<keyword evidence="2 10" id="KW-0853">WD repeat</keyword>
<dbReference type="InterPro" id="IPR015943">
    <property type="entry name" value="WD40/YVTN_repeat-like_dom_sf"/>
</dbReference>
<evidence type="ECO:0000256" key="5">
    <source>
        <dbReference type="ARBA" id="ARBA00022824"/>
    </source>
</evidence>
<dbReference type="PANTHER" id="PTHR23284">
    <property type="entry name" value="PROLACTIN REGULATORY ELEMENT BINDING PROTEIN"/>
    <property type="match status" value="1"/>
</dbReference>
<sequence>MSRPTVSKAKTSYPLYSATWATSKPSCLIVGGGGGAGRHGVKNKISVFDFTDRAPTAEPCTEIEAGEHDSVTCLANLGTKDGCVLFAGINDSEEDRLAGKNECLKGFEVLFPKKADGQGEISLLSKAALFTPPTSTVAKKEAYQRVVRLSPAQRTAAGTPNRRIGAVASSLAGDENEVVVFSATSNKPENPQDVIQRIALHKGQEANDLDILDQGDGKFQVAYCLDNDVYVQKIRWDFTKRQSLGKADADRTHAYTISLPDVGGKKGRPKIRCIRWLSPSHILLLANKPNRTGAELLVLRLYEEGKPGSIVLRKKFPKHVQAVVDMDVALLNADEDGAYQAVVAVAGIDVSLSVLTINYRGRNLNTTSHFSPFATYYNVHELQMTKVVFSPFFKPESSQGKKPAPQYLRLATTSLSNSIDVETFEVYPSSSKPDSAYVLQSARSKAIADGAKYVVIAMVVAAIALMLQGLLGSGDSMTRSLVYSMRDISENAPAPAAIVSDVKSAVDFNNADSPVAKAQHRLRDLLHQHIYSVTASALSSNPPSKALVIRLDPETDGALSTEVHEGEHDEVRKQTEAKRWDELDTHAQRRWKQKLADAGMWTIEEGETILKGIFFSEAGALVGRVAAGVIG</sequence>
<evidence type="ECO:0000256" key="8">
    <source>
        <dbReference type="ARBA" id="ARBA00022989"/>
    </source>
</evidence>
<keyword evidence="3" id="KW-0812">Transmembrane</keyword>
<dbReference type="OrthoDB" id="16538at2759"/>
<dbReference type="GO" id="GO:0003400">
    <property type="term" value="P:regulation of COPII vesicle coating"/>
    <property type="evidence" value="ECO:0007669"/>
    <property type="project" value="UniProtKB-UniRule"/>
</dbReference>
<keyword evidence="1 10" id="KW-0813">Transport</keyword>
<dbReference type="GO" id="GO:0015031">
    <property type="term" value="P:protein transport"/>
    <property type="evidence" value="ECO:0007669"/>
    <property type="project" value="UniProtKB-KW"/>
</dbReference>
<evidence type="ECO:0000256" key="4">
    <source>
        <dbReference type="ARBA" id="ARBA00022737"/>
    </source>
</evidence>
<dbReference type="InterPro" id="IPR045260">
    <property type="entry name" value="Sec12-like"/>
</dbReference>
<keyword evidence="4 10" id="KW-0677">Repeat</keyword>
<dbReference type="GO" id="GO:0006888">
    <property type="term" value="P:endoplasmic reticulum to Golgi vesicle-mediated transport"/>
    <property type="evidence" value="ECO:0007669"/>
    <property type="project" value="UniProtKB-UniRule"/>
</dbReference>
<evidence type="ECO:0000256" key="1">
    <source>
        <dbReference type="ARBA" id="ARBA00022448"/>
    </source>
</evidence>
<gene>
    <name evidence="11" type="ORF">P171DRAFT_472694</name>
</gene>
<comment type="subcellular location">
    <subcellularLocation>
        <location evidence="10">Endoplasmic reticulum membrane</location>
        <topology evidence="10">Single-pass type II membrane protein</topology>
    </subcellularLocation>
    <subcellularLocation>
        <location evidence="10">Golgi apparatus membrane</location>
        <topology evidence="10">Single-pass type II membrane protein</topology>
    </subcellularLocation>
</comment>
<keyword evidence="8" id="KW-1133">Transmembrane helix</keyword>
<keyword evidence="5 10" id="KW-0256">Endoplasmic reticulum</keyword>
<evidence type="ECO:0000256" key="2">
    <source>
        <dbReference type="ARBA" id="ARBA00022574"/>
    </source>
</evidence>
<dbReference type="Gene3D" id="2.130.10.10">
    <property type="entry name" value="YVTN repeat-like/Quinoprotein amine dehydrogenase"/>
    <property type="match status" value="1"/>
</dbReference>
<keyword evidence="6" id="KW-0931">ER-Golgi transport</keyword>
<keyword evidence="12" id="KW-1185">Reference proteome</keyword>
<comment type="caution">
    <text evidence="11">The sequence shown here is derived from an EMBL/GenBank/DDBJ whole genome shotgun (WGS) entry which is preliminary data.</text>
</comment>
<accession>A0A9P4PIK2</accession>
<keyword evidence="7 10" id="KW-0653">Protein transport</keyword>
<name>A0A9P4PIK2_9PLEO</name>
<evidence type="ECO:0000256" key="10">
    <source>
        <dbReference type="RuleBase" id="RU369019"/>
    </source>
</evidence>
<evidence type="ECO:0000256" key="7">
    <source>
        <dbReference type="ARBA" id="ARBA00022927"/>
    </source>
</evidence>
<proteinExistence type="inferred from homology"/>
<dbReference type="GO" id="GO:0000139">
    <property type="term" value="C:Golgi membrane"/>
    <property type="evidence" value="ECO:0007669"/>
    <property type="project" value="UniProtKB-SubCell"/>
</dbReference>
<keyword evidence="9" id="KW-0472">Membrane</keyword>
<evidence type="ECO:0000256" key="3">
    <source>
        <dbReference type="ARBA" id="ARBA00022692"/>
    </source>
</evidence>
<dbReference type="PANTHER" id="PTHR23284:SF0">
    <property type="entry name" value="PROLACTIN REGULATORY ELEMENT-BINDING PROTEIN"/>
    <property type="match status" value="1"/>
</dbReference>
<evidence type="ECO:0000313" key="12">
    <source>
        <dbReference type="Proteomes" id="UP000799764"/>
    </source>
</evidence>
<comment type="function">
    <text evidence="10">Guanine nucleotide-exchange factor (GEF) required for the formation or budding of transport vesicles from the ER.</text>
</comment>
<dbReference type="GO" id="GO:0005085">
    <property type="term" value="F:guanyl-nucleotide exchange factor activity"/>
    <property type="evidence" value="ECO:0007669"/>
    <property type="project" value="InterPro"/>
</dbReference>
<organism evidence="11 12">
    <name type="scientific">Karstenula rhodostoma CBS 690.94</name>
    <dbReference type="NCBI Taxonomy" id="1392251"/>
    <lineage>
        <taxon>Eukaryota</taxon>
        <taxon>Fungi</taxon>
        <taxon>Dikarya</taxon>
        <taxon>Ascomycota</taxon>
        <taxon>Pezizomycotina</taxon>
        <taxon>Dothideomycetes</taxon>
        <taxon>Pleosporomycetidae</taxon>
        <taxon>Pleosporales</taxon>
        <taxon>Massarineae</taxon>
        <taxon>Didymosphaeriaceae</taxon>
        <taxon>Karstenula</taxon>
    </lineage>
</organism>
<comment type="similarity">
    <text evidence="10">Belongs to the WD repeat SEC12 family.</text>
</comment>
<evidence type="ECO:0000313" key="11">
    <source>
        <dbReference type="EMBL" id="KAF2444662.1"/>
    </source>
</evidence>